<evidence type="ECO:0000313" key="5">
    <source>
        <dbReference type="Proteomes" id="UP000009100"/>
    </source>
</evidence>
<dbReference type="PANTHER" id="PTHR35039:SF3">
    <property type="entry name" value="3-KETO-L-GULONATE-6-PHOSPHATE DECARBOXYLASE SGBH-RELATED"/>
    <property type="match status" value="1"/>
</dbReference>
<dbReference type="KEGG" id="vsp:VS_II0138"/>
<protein>
    <submittedName>
        <fullName evidence="4">3-hexulose-6-phosphate synthase</fullName>
    </submittedName>
</protein>
<dbReference type="eggNOG" id="COG0269">
    <property type="taxonomic scope" value="Bacteria"/>
</dbReference>
<gene>
    <name evidence="4" type="ordered locus">VS_II0138</name>
</gene>
<dbReference type="AlphaFoldDB" id="B7VQA8"/>
<dbReference type="InterPro" id="IPR013785">
    <property type="entry name" value="Aldolase_TIM"/>
</dbReference>
<sequence>MSSRILNTTTLTKRNISTIKDWCSCLNNLRMKWMPSTVLKPSKPLLQMALDATDIDTALASIEHVADKLDVIEIGTILAFAHGVDSVRILREKYPNHIIVCDMKITDASAILTRLAMDAGANWVTVSAAAHIETIRSAKKVTDEFDGEVQIELYGHWTMEDAQAWVDMGIKQAIYHRSRDAELAGVSWTEEDLIKMQKLSDIGIELSITGGIVPDDLHLFKNLSAKSFIAGRALAGSNGRDIAENFHTEIGKHW</sequence>
<dbReference type="Gene3D" id="3.20.20.70">
    <property type="entry name" value="Aldolase class I"/>
    <property type="match status" value="1"/>
</dbReference>
<feature type="domain" description="Orotidine 5'-phosphate decarboxylase" evidence="3">
    <location>
        <begin position="45"/>
        <end position="246"/>
    </location>
</feature>
<dbReference type="STRING" id="575788.VS_II0138"/>
<evidence type="ECO:0000256" key="1">
    <source>
        <dbReference type="ARBA" id="ARBA00023239"/>
    </source>
</evidence>
<dbReference type="GO" id="GO:0006207">
    <property type="term" value="P:'de novo' pyrimidine nucleobase biosynthetic process"/>
    <property type="evidence" value="ECO:0007669"/>
    <property type="project" value="InterPro"/>
</dbReference>
<dbReference type="HOGENOM" id="CLU_081825_0_0_6"/>
<dbReference type="Proteomes" id="UP000009100">
    <property type="component" value="Chromosome 2"/>
</dbReference>
<dbReference type="EMBL" id="FM954973">
    <property type="protein sequence ID" value="CAV25420.1"/>
    <property type="molecule type" value="Genomic_DNA"/>
</dbReference>
<dbReference type="GO" id="GO:0019854">
    <property type="term" value="P:L-ascorbic acid catabolic process"/>
    <property type="evidence" value="ECO:0007669"/>
    <property type="project" value="TreeGrafter"/>
</dbReference>
<dbReference type="CDD" id="cd04726">
    <property type="entry name" value="KGPDC_HPS"/>
    <property type="match status" value="1"/>
</dbReference>
<dbReference type="InterPro" id="IPR001754">
    <property type="entry name" value="OMPdeCOase_dom"/>
</dbReference>
<dbReference type="InterPro" id="IPR041710">
    <property type="entry name" value="HPS/KGPDC"/>
</dbReference>
<accession>B7VQA8</accession>
<dbReference type="SMART" id="SM00934">
    <property type="entry name" value="OMPdecase"/>
    <property type="match status" value="1"/>
</dbReference>
<dbReference type="Pfam" id="PF00215">
    <property type="entry name" value="OMPdecase"/>
    <property type="match status" value="1"/>
</dbReference>
<keyword evidence="1" id="KW-0456">Lyase</keyword>
<organism evidence="4 5">
    <name type="scientific">Vibrio atlanticus (strain LGP32)</name>
    <name type="common">Vibrio splendidus (strain Mel32)</name>
    <dbReference type="NCBI Taxonomy" id="575788"/>
    <lineage>
        <taxon>Bacteria</taxon>
        <taxon>Pseudomonadati</taxon>
        <taxon>Pseudomonadota</taxon>
        <taxon>Gammaproteobacteria</taxon>
        <taxon>Vibrionales</taxon>
        <taxon>Vibrionaceae</taxon>
        <taxon>Vibrio</taxon>
    </lineage>
</organism>
<dbReference type="GO" id="GO:0004590">
    <property type="term" value="F:orotidine-5'-phosphate decarboxylase activity"/>
    <property type="evidence" value="ECO:0007669"/>
    <property type="project" value="InterPro"/>
</dbReference>
<dbReference type="FunFam" id="3.20.20.70:FF:000022">
    <property type="entry name" value="3-keto-L-gulonate-6-phosphate decarboxylase UlaD"/>
    <property type="match status" value="1"/>
</dbReference>
<dbReference type="PANTHER" id="PTHR35039">
    <property type="entry name" value="3-KETO-L-GULONATE-6-PHOSPHATE DECARBOXYLASE SGBH-RELATED"/>
    <property type="match status" value="1"/>
</dbReference>
<keyword evidence="2" id="KW-0119">Carbohydrate metabolism</keyword>
<reference evidence="4 5" key="1">
    <citation type="submission" date="2009-02" db="EMBL/GenBank/DDBJ databases">
        <title>Vibrio splendidus str. LGP32 complete genome.</title>
        <authorList>
            <person name="Mazel D."/>
            <person name="Le Roux F."/>
        </authorList>
    </citation>
    <scope>NUCLEOTIDE SEQUENCE [LARGE SCALE GENOMIC DNA]</scope>
    <source>
        <strain evidence="4 5">LGP32</strain>
    </source>
</reference>
<dbReference type="InterPro" id="IPR011060">
    <property type="entry name" value="RibuloseP-bd_barrel"/>
</dbReference>
<evidence type="ECO:0000256" key="2">
    <source>
        <dbReference type="ARBA" id="ARBA00023277"/>
    </source>
</evidence>
<evidence type="ECO:0000313" key="4">
    <source>
        <dbReference type="EMBL" id="CAV25420.1"/>
    </source>
</evidence>
<evidence type="ECO:0000259" key="3">
    <source>
        <dbReference type="SMART" id="SM00934"/>
    </source>
</evidence>
<dbReference type="SUPFAM" id="SSF51366">
    <property type="entry name" value="Ribulose-phoshate binding barrel"/>
    <property type="match status" value="1"/>
</dbReference>
<name>B7VQA8_VIBA3</name>
<proteinExistence type="predicted"/>
<dbReference type="NCBIfam" id="NF009832">
    <property type="entry name" value="PRK13306.1"/>
    <property type="match status" value="1"/>
</dbReference>
<dbReference type="GO" id="GO:0033982">
    <property type="term" value="F:3-dehydro-L-gulonate-6-phosphate decarboxylase activity"/>
    <property type="evidence" value="ECO:0007669"/>
    <property type="project" value="TreeGrafter"/>
</dbReference>